<sequence length="163" mass="18019">MVEQRPLHSPPPQAQCSSRMTEIETWTATISSRSDTKNKHYVPSSPLSHLESTPSYGAVRYDRTSKPQSPVWNHNERQISSNQSVQLDAHPTASPVSDEATIQVDGPEPESATCAEKITLKALLERIRQEKGTEQVDLLSVCFGEPGVDLNVHIQGDFTITLL</sequence>
<dbReference type="OrthoDB" id="4439302at2759"/>
<feature type="compositionally biased region" description="Polar residues" evidence="1">
    <location>
        <begin position="45"/>
        <end position="55"/>
    </location>
</feature>
<dbReference type="AlphaFoldDB" id="A0A5N6V9E7"/>
<reference evidence="2 3" key="1">
    <citation type="submission" date="2019-04" db="EMBL/GenBank/DDBJ databases">
        <title>Friends and foes A comparative genomics study of 23 Aspergillus species from section Flavi.</title>
        <authorList>
            <consortium name="DOE Joint Genome Institute"/>
            <person name="Kjaerbolling I."/>
            <person name="Vesth T."/>
            <person name="Frisvad J.C."/>
            <person name="Nybo J.L."/>
            <person name="Theobald S."/>
            <person name="Kildgaard S."/>
            <person name="Isbrandt T."/>
            <person name="Kuo A."/>
            <person name="Sato A."/>
            <person name="Lyhne E.K."/>
            <person name="Kogle M.E."/>
            <person name="Wiebenga A."/>
            <person name="Kun R.S."/>
            <person name="Lubbers R.J."/>
            <person name="Makela M.R."/>
            <person name="Barry K."/>
            <person name="Chovatia M."/>
            <person name="Clum A."/>
            <person name="Daum C."/>
            <person name="Haridas S."/>
            <person name="He G."/>
            <person name="LaButti K."/>
            <person name="Lipzen A."/>
            <person name="Mondo S."/>
            <person name="Riley R."/>
            <person name="Salamov A."/>
            <person name="Simmons B.A."/>
            <person name="Magnuson J.K."/>
            <person name="Henrissat B."/>
            <person name="Mortensen U.H."/>
            <person name="Larsen T.O."/>
            <person name="Devries R.P."/>
            <person name="Grigoriev I.V."/>
            <person name="Machida M."/>
            <person name="Baker S.E."/>
            <person name="Andersen M.R."/>
        </authorList>
    </citation>
    <scope>NUCLEOTIDE SEQUENCE [LARGE SCALE GENOMIC DNA]</scope>
    <source>
        <strain evidence="2 3">CBS 117626</strain>
    </source>
</reference>
<feature type="compositionally biased region" description="Polar residues" evidence="1">
    <location>
        <begin position="14"/>
        <end position="33"/>
    </location>
</feature>
<feature type="region of interest" description="Disordered" evidence="1">
    <location>
        <begin position="1"/>
        <end position="73"/>
    </location>
</feature>
<accession>A0A5N6V9E7</accession>
<evidence type="ECO:0000313" key="3">
    <source>
        <dbReference type="Proteomes" id="UP000326950"/>
    </source>
</evidence>
<dbReference type="EMBL" id="ML738589">
    <property type="protein sequence ID" value="KAE8167357.1"/>
    <property type="molecule type" value="Genomic_DNA"/>
</dbReference>
<organism evidence="2 3">
    <name type="scientific">Aspergillus tamarii</name>
    <dbReference type="NCBI Taxonomy" id="41984"/>
    <lineage>
        <taxon>Eukaryota</taxon>
        <taxon>Fungi</taxon>
        <taxon>Dikarya</taxon>
        <taxon>Ascomycota</taxon>
        <taxon>Pezizomycotina</taxon>
        <taxon>Eurotiomycetes</taxon>
        <taxon>Eurotiomycetidae</taxon>
        <taxon>Eurotiales</taxon>
        <taxon>Aspergillaceae</taxon>
        <taxon>Aspergillus</taxon>
        <taxon>Aspergillus subgen. Circumdati</taxon>
    </lineage>
</organism>
<feature type="region of interest" description="Disordered" evidence="1">
    <location>
        <begin position="80"/>
        <end position="99"/>
    </location>
</feature>
<gene>
    <name evidence="2" type="ORF">BDV40DRAFT_295467</name>
</gene>
<dbReference type="Proteomes" id="UP000326950">
    <property type="component" value="Unassembled WGS sequence"/>
</dbReference>
<keyword evidence="3" id="KW-1185">Reference proteome</keyword>
<protein>
    <submittedName>
        <fullName evidence="2">Uncharacterized protein</fullName>
    </submittedName>
</protein>
<evidence type="ECO:0000313" key="2">
    <source>
        <dbReference type="EMBL" id="KAE8167357.1"/>
    </source>
</evidence>
<proteinExistence type="predicted"/>
<evidence type="ECO:0000256" key="1">
    <source>
        <dbReference type="SAM" id="MobiDB-lite"/>
    </source>
</evidence>
<name>A0A5N6V9E7_ASPTM</name>